<evidence type="ECO:0000313" key="1">
    <source>
        <dbReference type="EMBL" id="KAF7810292.1"/>
    </source>
</evidence>
<name>A0A834W5P7_9FABA</name>
<dbReference type="OrthoDB" id="1743559at2759"/>
<comment type="caution">
    <text evidence="1">The sequence shown here is derived from an EMBL/GenBank/DDBJ whole genome shotgun (WGS) entry which is preliminary data.</text>
</comment>
<gene>
    <name evidence="1" type="ORF">G2W53_037035</name>
</gene>
<organism evidence="1 2">
    <name type="scientific">Senna tora</name>
    <dbReference type="NCBI Taxonomy" id="362788"/>
    <lineage>
        <taxon>Eukaryota</taxon>
        <taxon>Viridiplantae</taxon>
        <taxon>Streptophyta</taxon>
        <taxon>Embryophyta</taxon>
        <taxon>Tracheophyta</taxon>
        <taxon>Spermatophyta</taxon>
        <taxon>Magnoliopsida</taxon>
        <taxon>eudicotyledons</taxon>
        <taxon>Gunneridae</taxon>
        <taxon>Pentapetalae</taxon>
        <taxon>rosids</taxon>
        <taxon>fabids</taxon>
        <taxon>Fabales</taxon>
        <taxon>Fabaceae</taxon>
        <taxon>Caesalpinioideae</taxon>
        <taxon>Cassia clade</taxon>
        <taxon>Senna</taxon>
    </lineage>
</organism>
<accession>A0A834W5P7</accession>
<dbReference type="EMBL" id="JAAIUW010000011">
    <property type="protein sequence ID" value="KAF7810292.1"/>
    <property type="molecule type" value="Genomic_DNA"/>
</dbReference>
<keyword evidence="2" id="KW-1185">Reference proteome</keyword>
<protein>
    <submittedName>
        <fullName evidence="1">Uncharacterized protein</fullName>
    </submittedName>
</protein>
<evidence type="ECO:0000313" key="2">
    <source>
        <dbReference type="Proteomes" id="UP000634136"/>
    </source>
</evidence>
<sequence length="120" mass="14174">MENMEHNTPIREGPRVIIDQEIINEQCQFWKHCLVGVLYDDGHIQDFRMQASIDEYWHLQNPVRVVVAEEVGNMVGDALHVDFSDQGFRNMRYLRVRVNIDPSKPLLMGFYVKLDNDHYI</sequence>
<proteinExistence type="predicted"/>
<dbReference type="AlphaFoldDB" id="A0A834W5P7"/>
<reference evidence="1" key="1">
    <citation type="submission" date="2020-09" db="EMBL/GenBank/DDBJ databases">
        <title>Genome-Enabled Discovery of Anthraquinone Biosynthesis in Senna tora.</title>
        <authorList>
            <person name="Kang S.-H."/>
            <person name="Pandey R.P."/>
            <person name="Lee C.-M."/>
            <person name="Sim J.-S."/>
            <person name="Jeong J.-T."/>
            <person name="Choi B.-S."/>
            <person name="Jung M."/>
            <person name="Ginzburg D."/>
            <person name="Zhao K."/>
            <person name="Won S.Y."/>
            <person name="Oh T.-J."/>
            <person name="Yu Y."/>
            <person name="Kim N.-H."/>
            <person name="Lee O.R."/>
            <person name="Lee T.-H."/>
            <person name="Bashyal P."/>
            <person name="Kim T.-S."/>
            <person name="Lee W.-H."/>
            <person name="Kawkins C."/>
            <person name="Kim C.-K."/>
            <person name="Kim J.S."/>
            <person name="Ahn B.O."/>
            <person name="Rhee S.Y."/>
            <person name="Sohng J.K."/>
        </authorList>
    </citation>
    <scope>NUCLEOTIDE SEQUENCE</scope>
    <source>
        <tissue evidence="1">Leaf</tissue>
    </source>
</reference>
<dbReference type="Proteomes" id="UP000634136">
    <property type="component" value="Unassembled WGS sequence"/>
</dbReference>